<feature type="domain" description="CRISPR-associated protein Cas6 C-terminal" evidence="1">
    <location>
        <begin position="41"/>
        <end position="168"/>
    </location>
</feature>
<dbReference type="Gene3D" id="3.30.70.1900">
    <property type="match status" value="1"/>
</dbReference>
<dbReference type="EMBL" id="BAAABU010000025">
    <property type="protein sequence ID" value="GAA0256576.1"/>
    <property type="molecule type" value="Genomic_DNA"/>
</dbReference>
<accession>A0ABP3EAJ9</accession>
<comment type="caution">
    <text evidence="2">The sequence shown here is derived from an EMBL/GenBank/DDBJ whole genome shotgun (WGS) entry which is preliminary data.</text>
</comment>
<dbReference type="Pfam" id="PF10040">
    <property type="entry name" value="CRISPR_Cas6"/>
    <property type="match status" value="1"/>
</dbReference>
<evidence type="ECO:0000313" key="3">
    <source>
        <dbReference type="Proteomes" id="UP001500416"/>
    </source>
</evidence>
<organism evidence="2 3">
    <name type="scientific">Saccharothrix mutabilis subsp. mutabilis</name>
    <dbReference type="NCBI Taxonomy" id="66855"/>
    <lineage>
        <taxon>Bacteria</taxon>
        <taxon>Bacillati</taxon>
        <taxon>Actinomycetota</taxon>
        <taxon>Actinomycetes</taxon>
        <taxon>Pseudonocardiales</taxon>
        <taxon>Pseudonocardiaceae</taxon>
        <taxon>Saccharothrix</taxon>
    </lineage>
</organism>
<dbReference type="InterPro" id="IPR019267">
    <property type="entry name" value="CRISPR-assoc_Cas6_C"/>
</dbReference>
<dbReference type="Proteomes" id="UP001500416">
    <property type="component" value="Unassembled WGS sequence"/>
</dbReference>
<dbReference type="RefSeq" id="WP_343938528.1">
    <property type="nucleotide sequence ID" value="NZ_BAAABU010000025.1"/>
</dbReference>
<gene>
    <name evidence="2" type="ORF">GCM10010492_66870</name>
</gene>
<evidence type="ECO:0000259" key="1">
    <source>
        <dbReference type="Pfam" id="PF10040"/>
    </source>
</evidence>
<keyword evidence="3" id="KW-1185">Reference proteome</keyword>
<reference evidence="3" key="1">
    <citation type="journal article" date="2019" name="Int. J. Syst. Evol. Microbiol.">
        <title>The Global Catalogue of Microorganisms (GCM) 10K type strain sequencing project: providing services to taxonomists for standard genome sequencing and annotation.</title>
        <authorList>
            <consortium name="The Broad Institute Genomics Platform"/>
            <consortium name="The Broad Institute Genome Sequencing Center for Infectious Disease"/>
            <person name="Wu L."/>
            <person name="Ma J."/>
        </authorList>
    </citation>
    <scope>NUCLEOTIDE SEQUENCE [LARGE SCALE GENOMIC DNA]</scope>
    <source>
        <strain evidence="3">JCM 3380</strain>
    </source>
</reference>
<evidence type="ECO:0000313" key="2">
    <source>
        <dbReference type="EMBL" id="GAA0256576.1"/>
    </source>
</evidence>
<sequence length="173" mass="18171">MGLLDDGLVGRLRAGAGSTVEEVSSWAWRAPVATAVSRWRVEFVSPVTFRRGNRLLPWPSPSAVLGGLRAVWRVFGAPVVGDVELDLADEPVVVSAVEGASEVERFVLHERRDAVGGLVPVWVTAGGFRGRVTYVVDAPVGAGAVAALFELARYAGVGAHTTRGFGGVRVVPG</sequence>
<proteinExistence type="predicted"/>
<protein>
    <recommendedName>
        <fullName evidence="1">CRISPR-associated protein Cas6 C-terminal domain-containing protein</fullName>
    </recommendedName>
</protein>
<name>A0ABP3EAJ9_9PSEU</name>